<gene>
    <name evidence="2" type="ORF">E2N92_13245</name>
</gene>
<feature type="transmembrane region" description="Helical" evidence="1">
    <location>
        <begin position="12"/>
        <end position="33"/>
    </location>
</feature>
<reference evidence="2" key="2">
    <citation type="submission" date="2019-03" db="EMBL/GenBank/DDBJ databases">
        <authorList>
            <person name="Chen S.-C."/>
            <person name="Wu S.-Y."/>
            <person name="Lai M.-C."/>
        </authorList>
    </citation>
    <scope>NUCLEOTIDE SEQUENCE</scope>
    <source>
        <strain evidence="2">ML15</strain>
    </source>
</reference>
<evidence type="ECO:0000256" key="1">
    <source>
        <dbReference type="SAM" id="Phobius"/>
    </source>
</evidence>
<dbReference type="EMBL" id="CP037968">
    <property type="protein sequence ID" value="QYZ80325.1"/>
    <property type="molecule type" value="Genomic_DNA"/>
</dbReference>
<name>A0A8G1EGZ9_9EURY</name>
<accession>A0A8G1EGZ9</accession>
<keyword evidence="1" id="KW-0812">Transmembrane</keyword>
<keyword evidence="1" id="KW-1133">Transmembrane helix</keyword>
<dbReference type="KEGG" id="mfk:E2N92_13245"/>
<reference evidence="2" key="1">
    <citation type="journal article" date="2005" name="Int. J. Syst. Evol. Microbiol.">
        <title>Methanofollis formosanus sp. nov., isolated from a fish pond.</title>
        <authorList>
            <person name="Wu S.Y."/>
            <person name="Chen S.C."/>
            <person name="Lai M.C."/>
        </authorList>
    </citation>
    <scope>NUCLEOTIDE SEQUENCE</scope>
    <source>
        <strain evidence="2">ML15</strain>
    </source>
</reference>
<keyword evidence="3" id="KW-1185">Reference proteome</keyword>
<dbReference type="Proteomes" id="UP000826709">
    <property type="component" value="Chromosome"/>
</dbReference>
<dbReference type="OrthoDB" id="106988at2157"/>
<protein>
    <submittedName>
        <fullName evidence="2">Uncharacterized protein</fullName>
    </submittedName>
</protein>
<proteinExistence type="predicted"/>
<keyword evidence="1" id="KW-0472">Membrane</keyword>
<dbReference type="AlphaFoldDB" id="A0A8G1EGZ9"/>
<evidence type="ECO:0000313" key="2">
    <source>
        <dbReference type="EMBL" id="QYZ80325.1"/>
    </source>
</evidence>
<dbReference type="RefSeq" id="WP_220681637.1">
    <property type="nucleotide sequence ID" value="NZ_CP037968.1"/>
</dbReference>
<organism evidence="2 3">
    <name type="scientific">Methanofollis formosanus</name>
    <dbReference type="NCBI Taxonomy" id="299308"/>
    <lineage>
        <taxon>Archaea</taxon>
        <taxon>Methanobacteriati</taxon>
        <taxon>Methanobacteriota</taxon>
        <taxon>Stenosarchaea group</taxon>
        <taxon>Methanomicrobia</taxon>
        <taxon>Methanomicrobiales</taxon>
        <taxon>Methanomicrobiaceae</taxon>
        <taxon>Methanofollis</taxon>
    </lineage>
</organism>
<evidence type="ECO:0000313" key="3">
    <source>
        <dbReference type="Proteomes" id="UP000826709"/>
    </source>
</evidence>
<sequence>MREQDEAVSSVVGLMLVLAIIATVLAIYSATYLPGLKQQSEIVHTHEVQDAFARFGGEIEHAVAQKSWCRLSESFALGGGDVLLSPGKSSGTLLVSEGEPLLAEVFFNEIEGAASNASLVSIAYQPSFTTWEPQGYTWQYGYINVTKGEKETPLHDYTMDEVKAPPFARSFVEIRDESPQGSGACTNLTVTLVKMHPGDKATVTGNGMANLCLVSTVPEPEKKETDYLEVRVNKDIALPEFASAVNQSVVTACTALADYPNVQYDSGALRFSAPVTVTVRTVDIEVNAR</sequence>